<feature type="chain" id="PRO_5014619808" evidence="2">
    <location>
        <begin position="23"/>
        <end position="161"/>
    </location>
</feature>
<evidence type="ECO:0000313" key="3">
    <source>
        <dbReference type="EMBL" id="PLC54276.1"/>
    </source>
</evidence>
<evidence type="ECO:0000256" key="1">
    <source>
        <dbReference type="SAM" id="MobiDB-lite"/>
    </source>
</evidence>
<dbReference type="EMBL" id="PDNV01000005">
    <property type="protein sequence ID" value="PLC54276.1"/>
    <property type="molecule type" value="Genomic_DNA"/>
</dbReference>
<evidence type="ECO:0000313" key="4">
    <source>
        <dbReference type="Proteomes" id="UP000234328"/>
    </source>
</evidence>
<accession>A0A2N4UGZ4</accession>
<dbReference type="AlphaFoldDB" id="A0A2N4UGZ4"/>
<evidence type="ECO:0000256" key="2">
    <source>
        <dbReference type="SAM" id="SignalP"/>
    </source>
</evidence>
<sequence length="161" mass="17929">MKNLRTVVFTILLTSASTLSWAQTPDEHNVHHPDAATTGQAPNPTPSIRADSASLEKDMATQIKAMHDLHEKFQNASPDERQALMSKHHNLMHESMQMMGMASAEMRGMRMMNTMPEKTSSGSPTVPSAADHTMMLKRMDMMESMMQLMVDRMSAPPATTR</sequence>
<dbReference type="Proteomes" id="UP000234328">
    <property type="component" value="Unassembled WGS sequence"/>
</dbReference>
<dbReference type="OrthoDB" id="8686962at2"/>
<name>A0A2N4UGZ4_9BURK</name>
<feature type="signal peptide" evidence="2">
    <location>
        <begin position="1"/>
        <end position="22"/>
    </location>
</feature>
<keyword evidence="2" id="KW-0732">Signal</keyword>
<keyword evidence="4" id="KW-1185">Reference proteome</keyword>
<comment type="caution">
    <text evidence="3">The sequence shown here is derived from an EMBL/GenBank/DDBJ whole genome shotgun (WGS) entry which is preliminary data.</text>
</comment>
<dbReference type="RefSeq" id="WP_102069727.1">
    <property type="nucleotide sequence ID" value="NZ_PDNV01000005.1"/>
</dbReference>
<reference evidence="3 4" key="1">
    <citation type="submission" date="2017-10" db="EMBL/GenBank/DDBJ databases">
        <title>Two draft genome sequences of Pusillimonas sp. strains isolated from a nitrate- and radionuclide-contaminated groundwater in Russia.</title>
        <authorList>
            <person name="Grouzdev D.S."/>
            <person name="Tourova T.P."/>
            <person name="Goeva M.A."/>
            <person name="Babich T.L."/>
            <person name="Sokolova D.S."/>
            <person name="Abdullin R."/>
            <person name="Poltaraus A.B."/>
            <person name="Toshchakov S.V."/>
            <person name="Nazina T.N."/>
        </authorList>
    </citation>
    <scope>NUCLEOTIDE SEQUENCE [LARGE SCALE GENOMIC DNA]</scope>
    <source>
        <strain evidence="3 4">JR1/69-2-13</strain>
    </source>
</reference>
<protein>
    <submittedName>
        <fullName evidence="3">Uncharacterized protein</fullName>
    </submittedName>
</protein>
<feature type="region of interest" description="Disordered" evidence="1">
    <location>
        <begin position="25"/>
        <end position="48"/>
    </location>
</feature>
<organism evidence="3 4">
    <name type="scientific">Pollutimonas nitritireducens</name>
    <dbReference type="NCBI Taxonomy" id="2045209"/>
    <lineage>
        <taxon>Bacteria</taxon>
        <taxon>Pseudomonadati</taxon>
        <taxon>Pseudomonadota</taxon>
        <taxon>Betaproteobacteria</taxon>
        <taxon>Burkholderiales</taxon>
        <taxon>Alcaligenaceae</taxon>
        <taxon>Pollutimonas</taxon>
    </lineage>
</organism>
<feature type="compositionally biased region" description="Basic and acidic residues" evidence="1">
    <location>
        <begin position="25"/>
        <end position="34"/>
    </location>
</feature>
<proteinExistence type="predicted"/>
<gene>
    <name evidence="3" type="ORF">CR155_09195</name>
</gene>